<evidence type="ECO:0000256" key="4">
    <source>
        <dbReference type="ARBA" id="ARBA00022960"/>
    </source>
</evidence>
<evidence type="ECO:0000256" key="6">
    <source>
        <dbReference type="ARBA" id="ARBA00023316"/>
    </source>
</evidence>
<dbReference type="GO" id="GO:0009252">
    <property type="term" value="P:peptidoglycan biosynthetic process"/>
    <property type="evidence" value="ECO:0007669"/>
    <property type="project" value="UniProtKB-KW"/>
</dbReference>
<dbReference type="PRINTS" id="PR00725">
    <property type="entry name" value="DADACBPTASE1"/>
</dbReference>
<evidence type="ECO:0000313" key="12">
    <source>
        <dbReference type="Proteomes" id="UP000184114"/>
    </source>
</evidence>
<dbReference type="SUPFAM" id="SSF56601">
    <property type="entry name" value="beta-lactamase/transpeptidase-like"/>
    <property type="match status" value="1"/>
</dbReference>
<gene>
    <name evidence="11" type="ORF">SAMN02745784_01004</name>
</gene>
<feature type="active site" evidence="7">
    <location>
        <position position="143"/>
    </location>
</feature>
<dbReference type="PANTHER" id="PTHR21581">
    <property type="entry name" value="D-ALANYL-D-ALANINE CARBOXYPEPTIDASE"/>
    <property type="match status" value="1"/>
</dbReference>
<dbReference type="InterPro" id="IPR012338">
    <property type="entry name" value="Beta-lactam/transpept-like"/>
</dbReference>
<keyword evidence="5" id="KW-0573">Peptidoglycan synthesis</keyword>
<proteinExistence type="inferred from homology"/>
<dbReference type="GeneID" id="90996170"/>
<dbReference type="STRING" id="1123404.SAMN02745784_01004"/>
<evidence type="ECO:0000256" key="3">
    <source>
        <dbReference type="ARBA" id="ARBA00022801"/>
    </source>
</evidence>
<feature type="active site" description="Proton acceptor" evidence="7">
    <location>
        <position position="86"/>
    </location>
</feature>
<name>A0A1M4UBZ2_9FIRM</name>
<evidence type="ECO:0000256" key="5">
    <source>
        <dbReference type="ARBA" id="ARBA00022984"/>
    </source>
</evidence>
<sequence>MKKKRCLKKLVMGILTIVVLFKLTTFLDLSNLIGSETEKISIEASSEYISIEDIVSENAVVIEKDIGKIVMGKNYNERIHPASMTKVMTAVVGIENIRNLNERTNITQDIIDYCITKGLSVSGFEPGDNPKIIDLLYGILLESGGESSIALARYVSGTEEKFISLMNEKANELGMKNTHFSNSTGITDSENYSTAEDIGILFKYALENKKFKKIVESKEYEARGVKGTFTKHTINNHLFLKRSVLDIDKNYIKCGKTGYTEAAGLCLVSSGEVNNREYIVVTAHADGNSQTEQYNLTDTEKIYNKLKISD</sequence>
<dbReference type="Gene3D" id="3.40.710.10">
    <property type="entry name" value="DD-peptidase/beta-lactamase superfamily"/>
    <property type="match status" value="1"/>
</dbReference>
<dbReference type="PANTHER" id="PTHR21581:SF6">
    <property type="entry name" value="TRAFFICKING PROTEIN PARTICLE COMPLEX SUBUNIT 12"/>
    <property type="match status" value="1"/>
</dbReference>
<evidence type="ECO:0000256" key="7">
    <source>
        <dbReference type="PIRSR" id="PIRSR618044-1"/>
    </source>
</evidence>
<feature type="binding site" evidence="8">
    <location>
        <position position="256"/>
    </location>
    <ligand>
        <name>substrate</name>
    </ligand>
</feature>
<keyword evidence="3" id="KW-0378">Hydrolase</keyword>
<accession>A0A1M4UBZ2</accession>
<evidence type="ECO:0000256" key="1">
    <source>
        <dbReference type="ARBA" id="ARBA00007164"/>
    </source>
</evidence>
<evidence type="ECO:0000256" key="8">
    <source>
        <dbReference type="PIRSR" id="PIRSR618044-2"/>
    </source>
</evidence>
<dbReference type="GO" id="GO:0071555">
    <property type="term" value="P:cell wall organization"/>
    <property type="evidence" value="ECO:0007669"/>
    <property type="project" value="UniProtKB-KW"/>
</dbReference>
<dbReference type="InterPro" id="IPR001967">
    <property type="entry name" value="Peptidase_S11_N"/>
</dbReference>
<organism evidence="11 12">
    <name type="scientific">Tissierella praeacuta DSM 18095</name>
    <dbReference type="NCBI Taxonomy" id="1123404"/>
    <lineage>
        <taxon>Bacteria</taxon>
        <taxon>Bacillati</taxon>
        <taxon>Bacillota</taxon>
        <taxon>Tissierellia</taxon>
        <taxon>Tissierellales</taxon>
        <taxon>Tissierellaceae</taxon>
        <taxon>Tissierella</taxon>
    </lineage>
</organism>
<evidence type="ECO:0000259" key="10">
    <source>
        <dbReference type="Pfam" id="PF00768"/>
    </source>
</evidence>
<evidence type="ECO:0000256" key="2">
    <source>
        <dbReference type="ARBA" id="ARBA00022729"/>
    </source>
</evidence>
<dbReference type="GO" id="GO:0006508">
    <property type="term" value="P:proteolysis"/>
    <property type="evidence" value="ECO:0007669"/>
    <property type="project" value="InterPro"/>
</dbReference>
<feature type="domain" description="Peptidase S11 D-alanyl-D-alanine carboxypeptidase A N-terminal" evidence="10">
    <location>
        <begin position="52"/>
        <end position="285"/>
    </location>
</feature>
<keyword evidence="11" id="KW-0645">Protease</keyword>
<evidence type="ECO:0000313" key="11">
    <source>
        <dbReference type="EMBL" id="SHE54322.1"/>
    </source>
</evidence>
<dbReference type="GO" id="GO:0009002">
    <property type="term" value="F:serine-type D-Ala-D-Ala carboxypeptidase activity"/>
    <property type="evidence" value="ECO:0007669"/>
    <property type="project" value="InterPro"/>
</dbReference>
<evidence type="ECO:0000256" key="9">
    <source>
        <dbReference type="RuleBase" id="RU004016"/>
    </source>
</evidence>
<dbReference type="GO" id="GO:0008360">
    <property type="term" value="P:regulation of cell shape"/>
    <property type="evidence" value="ECO:0007669"/>
    <property type="project" value="UniProtKB-KW"/>
</dbReference>
<keyword evidence="2" id="KW-0732">Signal</keyword>
<dbReference type="RefSeq" id="WP_072973833.1">
    <property type="nucleotide sequence ID" value="NZ_FQTY01000003.1"/>
</dbReference>
<dbReference type="Proteomes" id="UP000184114">
    <property type="component" value="Unassembled WGS sequence"/>
</dbReference>
<dbReference type="AlphaFoldDB" id="A0A1M4UBZ2"/>
<dbReference type="Pfam" id="PF00768">
    <property type="entry name" value="Peptidase_S11"/>
    <property type="match status" value="1"/>
</dbReference>
<feature type="active site" description="Acyl-ester intermediate" evidence="7">
    <location>
        <position position="83"/>
    </location>
</feature>
<protein>
    <submittedName>
        <fullName evidence="11">D-alanyl-D-alanine carboxypeptidase (Penicillin-binding protein 5/6)</fullName>
    </submittedName>
</protein>
<dbReference type="InterPro" id="IPR018044">
    <property type="entry name" value="Peptidase_S11"/>
</dbReference>
<comment type="similarity">
    <text evidence="1 9">Belongs to the peptidase S11 family.</text>
</comment>
<dbReference type="EMBL" id="FQTY01000003">
    <property type="protein sequence ID" value="SHE54322.1"/>
    <property type="molecule type" value="Genomic_DNA"/>
</dbReference>
<keyword evidence="11" id="KW-0121">Carboxypeptidase</keyword>
<keyword evidence="4" id="KW-0133">Cell shape</keyword>
<keyword evidence="12" id="KW-1185">Reference proteome</keyword>
<keyword evidence="6" id="KW-0961">Cell wall biogenesis/degradation</keyword>
<reference evidence="12" key="1">
    <citation type="submission" date="2016-11" db="EMBL/GenBank/DDBJ databases">
        <authorList>
            <person name="Varghese N."/>
            <person name="Submissions S."/>
        </authorList>
    </citation>
    <scope>NUCLEOTIDE SEQUENCE [LARGE SCALE GENOMIC DNA]</scope>
    <source>
        <strain evidence="12">DSM 18095</strain>
    </source>
</reference>